<dbReference type="OrthoDB" id="9787548at2"/>
<dbReference type="NCBIfam" id="NF001923">
    <property type="entry name" value="PRK00701.1"/>
    <property type="match status" value="1"/>
</dbReference>
<keyword evidence="3 7" id="KW-0812">Transmembrane</keyword>
<keyword evidence="2 7" id="KW-0813">Transport</keyword>
<evidence type="ECO:0000256" key="6">
    <source>
        <dbReference type="ARBA" id="ARBA00023136"/>
    </source>
</evidence>
<feature type="transmembrane region" description="Helical" evidence="7">
    <location>
        <begin position="296"/>
        <end position="319"/>
    </location>
</feature>
<dbReference type="InterPro" id="IPR014729">
    <property type="entry name" value="Rossmann-like_a/b/a_fold"/>
</dbReference>
<dbReference type="HAMAP" id="MF_00221">
    <property type="entry name" value="NRAMP"/>
    <property type="match status" value="1"/>
</dbReference>
<feature type="transmembrane region" description="Helical" evidence="7">
    <location>
        <begin position="200"/>
        <end position="220"/>
    </location>
</feature>
<dbReference type="AlphaFoldDB" id="A0A1H5SWS6"/>
<feature type="transmembrane region" description="Helical" evidence="7">
    <location>
        <begin position="132"/>
        <end position="152"/>
    </location>
</feature>
<dbReference type="CDD" id="cd00293">
    <property type="entry name" value="USP-like"/>
    <property type="match status" value="1"/>
</dbReference>
<feature type="transmembrane region" description="Helical" evidence="7">
    <location>
        <begin position="366"/>
        <end position="386"/>
    </location>
</feature>
<keyword evidence="4 7" id="KW-0769">Symport</keyword>
<dbReference type="GO" id="GO:0034755">
    <property type="term" value="P:iron ion transmembrane transport"/>
    <property type="evidence" value="ECO:0007669"/>
    <property type="project" value="TreeGrafter"/>
</dbReference>
<evidence type="ECO:0000256" key="7">
    <source>
        <dbReference type="HAMAP-Rule" id="MF_00221"/>
    </source>
</evidence>
<evidence type="ECO:0000256" key="2">
    <source>
        <dbReference type="ARBA" id="ARBA00022448"/>
    </source>
</evidence>
<accession>A0A1H5SWS6</accession>
<comment type="subcellular location">
    <subcellularLocation>
        <location evidence="7">Cell membrane</location>
        <topology evidence="7">Multi-pass membrane protein</topology>
    </subcellularLocation>
    <subcellularLocation>
        <location evidence="1">Membrane</location>
        <topology evidence="1">Multi-pass membrane protein</topology>
    </subcellularLocation>
</comment>
<organism evidence="9 10">
    <name type="scientific">Flavobacterium urumqiense</name>
    <dbReference type="NCBI Taxonomy" id="935224"/>
    <lineage>
        <taxon>Bacteria</taxon>
        <taxon>Pseudomonadati</taxon>
        <taxon>Bacteroidota</taxon>
        <taxon>Flavobacteriia</taxon>
        <taxon>Flavobacteriales</taxon>
        <taxon>Flavobacteriaceae</taxon>
        <taxon>Flavobacterium</taxon>
    </lineage>
</organism>
<dbReference type="SUPFAM" id="SSF52402">
    <property type="entry name" value="Adenine nucleotide alpha hydrolases-like"/>
    <property type="match status" value="1"/>
</dbReference>
<dbReference type="GO" id="GO:0005886">
    <property type="term" value="C:plasma membrane"/>
    <property type="evidence" value="ECO:0007669"/>
    <property type="project" value="UniProtKB-SubCell"/>
</dbReference>
<feature type="transmembrane region" description="Helical" evidence="7">
    <location>
        <begin position="339"/>
        <end position="360"/>
    </location>
</feature>
<keyword evidence="7" id="KW-0406">Ion transport</keyword>
<dbReference type="Pfam" id="PF01566">
    <property type="entry name" value="Nramp"/>
    <property type="match status" value="1"/>
</dbReference>
<feature type="transmembrane region" description="Helical" evidence="7">
    <location>
        <begin position="241"/>
        <end position="268"/>
    </location>
</feature>
<evidence type="ECO:0000256" key="4">
    <source>
        <dbReference type="ARBA" id="ARBA00022847"/>
    </source>
</evidence>
<keyword evidence="10" id="KW-1185">Reference proteome</keyword>
<dbReference type="PRINTS" id="PR00447">
    <property type="entry name" value="NATRESASSCMP"/>
</dbReference>
<dbReference type="NCBIfam" id="TIGR01197">
    <property type="entry name" value="nramp"/>
    <property type="match status" value="1"/>
</dbReference>
<dbReference type="GO" id="GO:0015293">
    <property type="term" value="F:symporter activity"/>
    <property type="evidence" value="ECO:0007669"/>
    <property type="project" value="UniProtKB-UniRule"/>
</dbReference>
<dbReference type="Gene3D" id="3.40.50.620">
    <property type="entry name" value="HUPs"/>
    <property type="match status" value="1"/>
</dbReference>
<sequence length="623" mass="68737">MGKSLEEVHGSVVTQNKKSVLRKILAFFGPAYLISVGYMDPGNWATDIAGGSQFGYALLWVLLMSNMMALLLQSLSARLGIVTQRDLAQASRETYSPFINYILYFLAEIAIAACDLAEVLGMAIGINLLFDIPLIEGVIITVLDTFLLLFLINKGIRKMEAFIIVLVAIIGFSFIFEMIFAQPEMGKVIYGLIPSMPNEAALYIAIGIIGATVMPHNLYLHSSLVQTRNFDRSKAGIKQALKYNFIDSTIALNLAFFVNAAILILAAATFYKNGMFEVAEIQDAHRFLAPLLGSKWAPILFAVALIAAGQSSTITGTLAGQIIMEGYLNLRIQPWVRRIITRLIAIVPAVIVISIFGEGVTGKLLILSQVILSLQLGFAIIPLIHFVSDKSKMKGFHIGRVTQIASWLVATIIVSLNAKLVFDEINGWLETSKNPLLLWFTVVPLAFGFLVLLLYIVFKPFIARAKIDIQNHSPHSLKLQFSKTGSYTKKNIVVSVDFSRADEVALNNAFELGGIDAAYTLIHVVETVGAMVYGENIDDHETLIDEKLLKEYREMLLEKGFKVEIKLGFGKPNKVIPNIINEGNYDILVMGTHGHTGFKDLVFGTTVNKLRHKISIPLLIVKN</sequence>
<feature type="transmembrane region" description="Helical" evidence="7">
    <location>
        <begin position="436"/>
        <end position="458"/>
    </location>
</feature>
<dbReference type="Pfam" id="PF00582">
    <property type="entry name" value="Usp"/>
    <property type="match status" value="1"/>
</dbReference>
<dbReference type="InterPro" id="IPR006016">
    <property type="entry name" value="UspA"/>
</dbReference>
<feature type="domain" description="UspA" evidence="8">
    <location>
        <begin position="490"/>
        <end position="622"/>
    </location>
</feature>
<comment type="similarity">
    <text evidence="7">Belongs to the NRAMP family.</text>
</comment>
<dbReference type="Proteomes" id="UP000236737">
    <property type="component" value="Unassembled WGS sequence"/>
</dbReference>
<evidence type="ECO:0000313" key="9">
    <source>
        <dbReference type="EMBL" id="SEF54955.1"/>
    </source>
</evidence>
<dbReference type="EMBL" id="FNVP01000001">
    <property type="protein sequence ID" value="SEF54955.1"/>
    <property type="molecule type" value="Genomic_DNA"/>
</dbReference>
<feature type="transmembrane region" description="Helical" evidence="7">
    <location>
        <begin position="161"/>
        <end position="180"/>
    </location>
</feature>
<keyword evidence="6 7" id="KW-0472">Membrane</keyword>
<dbReference type="PANTHER" id="PTHR11706">
    <property type="entry name" value="SOLUTE CARRIER PROTEIN FAMILY 11 MEMBER"/>
    <property type="match status" value="1"/>
</dbReference>
<keyword evidence="7" id="KW-1003">Cell membrane</keyword>
<reference evidence="10" key="1">
    <citation type="submission" date="2016-10" db="EMBL/GenBank/DDBJ databases">
        <authorList>
            <person name="Varghese N."/>
            <person name="Submissions S."/>
        </authorList>
    </citation>
    <scope>NUCLEOTIDE SEQUENCE [LARGE SCALE GENOMIC DNA]</scope>
    <source>
        <strain evidence="10">CGMCC 1.9230</strain>
    </source>
</reference>
<feature type="transmembrane region" description="Helical" evidence="7">
    <location>
        <begin position="58"/>
        <end position="81"/>
    </location>
</feature>
<evidence type="ECO:0000256" key="1">
    <source>
        <dbReference type="ARBA" id="ARBA00004141"/>
    </source>
</evidence>
<dbReference type="GO" id="GO:0005384">
    <property type="term" value="F:manganese ion transmembrane transporter activity"/>
    <property type="evidence" value="ECO:0007669"/>
    <property type="project" value="TreeGrafter"/>
</dbReference>
<evidence type="ECO:0000256" key="3">
    <source>
        <dbReference type="ARBA" id="ARBA00022692"/>
    </source>
</evidence>
<proteinExistence type="inferred from homology"/>
<keyword evidence="5 7" id="KW-1133">Transmembrane helix</keyword>
<feature type="transmembrane region" description="Helical" evidence="7">
    <location>
        <begin position="101"/>
        <end position="126"/>
    </location>
</feature>
<comment type="caution">
    <text evidence="7">Lacks conserved residue(s) required for the propagation of feature annotation.</text>
</comment>
<protein>
    <recommendedName>
        <fullName evidence="7">Divalent metal cation transporter MntH</fullName>
    </recommendedName>
</protein>
<dbReference type="NCBIfam" id="NF037982">
    <property type="entry name" value="Nramp_1"/>
    <property type="match status" value="1"/>
</dbReference>
<dbReference type="PANTHER" id="PTHR11706:SF33">
    <property type="entry name" value="NATURAL RESISTANCE-ASSOCIATED MACROPHAGE PROTEIN 2"/>
    <property type="match status" value="1"/>
</dbReference>
<evidence type="ECO:0000313" key="10">
    <source>
        <dbReference type="Proteomes" id="UP000236737"/>
    </source>
</evidence>
<dbReference type="InterPro" id="IPR001046">
    <property type="entry name" value="NRAMP_fam"/>
</dbReference>
<dbReference type="GO" id="GO:0046872">
    <property type="term" value="F:metal ion binding"/>
    <property type="evidence" value="ECO:0007669"/>
    <property type="project" value="UniProtKB-UniRule"/>
</dbReference>
<feature type="transmembrane region" description="Helical" evidence="7">
    <location>
        <begin position="20"/>
        <end position="38"/>
    </location>
</feature>
<dbReference type="RefSeq" id="WP_103998594.1">
    <property type="nucleotide sequence ID" value="NZ_FNVP01000001.1"/>
</dbReference>
<comment type="function">
    <text evidence="7">H(+)-stimulated, divalent metal cation uptake system.</text>
</comment>
<gene>
    <name evidence="7" type="primary">mntH</name>
    <name evidence="9" type="ORF">SAMN04488130_101474</name>
</gene>
<name>A0A1H5SWS6_9FLAO</name>
<dbReference type="GO" id="GO:0015086">
    <property type="term" value="F:cadmium ion transmembrane transporter activity"/>
    <property type="evidence" value="ECO:0007669"/>
    <property type="project" value="TreeGrafter"/>
</dbReference>
<evidence type="ECO:0000256" key="5">
    <source>
        <dbReference type="ARBA" id="ARBA00022989"/>
    </source>
</evidence>
<evidence type="ECO:0000259" key="8">
    <source>
        <dbReference type="Pfam" id="PF00582"/>
    </source>
</evidence>
<feature type="transmembrane region" description="Helical" evidence="7">
    <location>
        <begin position="398"/>
        <end position="416"/>
    </location>
</feature>